<dbReference type="GO" id="GO:0000428">
    <property type="term" value="C:DNA-directed RNA polymerase complex"/>
    <property type="evidence" value="ECO:0007669"/>
    <property type="project" value="UniProtKB-KW"/>
</dbReference>
<evidence type="ECO:0000256" key="1">
    <source>
        <dbReference type="SAM" id="MobiDB-lite"/>
    </source>
</evidence>
<organism evidence="2">
    <name type="scientific">Anthurium amnicola</name>
    <dbReference type="NCBI Taxonomy" id="1678845"/>
    <lineage>
        <taxon>Eukaryota</taxon>
        <taxon>Viridiplantae</taxon>
        <taxon>Streptophyta</taxon>
        <taxon>Embryophyta</taxon>
        <taxon>Tracheophyta</taxon>
        <taxon>Spermatophyta</taxon>
        <taxon>Magnoliopsida</taxon>
        <taxon>Liliopsida</taxon>
        <taxon>Araceae</taxon>
        <taxon>Pothoideae</taxon>
        <taxon>Potheae</taxon>
        <taxon>Anthurium</taxon>
    </lineage>
</organism>
<dbReference type="PANTHER" id="PTHR33872:SF7">
    <property type="entry name" value="OSJNBA0084K11.10-LIKE PROTEIN"/>
    <property type="match status" value="1"/>
</dbReference>
<keyword evidence="2" id="KW-0804">Transcription</keyword>
<protein>
    <submittedName>
        <fullName evidence="2">DNA-directed RNA polymerase subunit beta</fullName>
    </submittedName>
</protein>
<proteinExistence type="predicted"/>
<dbReference type="EMBL" id="GDJX01002856">
    <property type="protein sequence ID" value="JAT65080.1"/>
    <property type="molecule type" value="Transcribed_RNA"/>
</dbReference>
<dbReference type="AlphaFoldDB" id="A0A1D1ZDU6"/>
<accession>A0A1D1ZDU6</accession>
<name>A0A1D1ZDU6_9ARAE</name>
<keyword evidence="2" id="KW-0240">DNA-directed RNA polymerase</keyword>
<evidence type="ECO:0000313" key="2">
    <source>
        <dbReference type="EMBL" id="JAT65080.1"/>
    </source>
</evidence>
<reference evidence="2" key="1">
    <citation type="submission" date="2015-07" db="EMBL/GenBank/DDBJ databases">
        <title>Transcriptome Assembly of Anthurium amnicola.</title>
        <authorList>
            <person name="Suzuki J."/>
        </authorList>
    </citation>
    <scope>NUCLEOTIDE SEQUENCE</scope>
</reference>
<dbReference type="PANTHER" id="PTHR33872">
    <property type="entry name" value="DNA POLYMERASE EPSILON CATALYTIC SUBUNIT A"/>
    <property type="match status" value="1"/>
</dbReference>
<feature type="region of interest" description="Disordered" evidence="1">
    <location>
        <begin position="1"/>
        <end position="38"/>
    </location>
</feature>
<gene>
    <name evidence="2" type="primary">rpoB_46</name>
    <name evidence="2" type="ORF">g.118274</name>
</gene>
<sequence>MVVVAEKGGNMERKPSPPPPPPRPPRRTSWGMRPRAAAVKSVTRDEIEKFWRRKRMEEEDHLLAALKAAARIRARTLKEEEYKQFEASLEGVLNGSRDVRKGTGGDEETRKGLVIGHWWTKSKYAYLNQPAVRSMEAEAATTPVSTFVPNSCFCPVVSPKPCSALGVF</sequence>